<evidence type="ECO:0000313" key="1">
    <source>
        <dbReference type="EMBL" id="KAI5660879.1"/>
    </source>
</evidence>
<dbReference type="Proteomes" id="UP001060085">
    <property type="component" value="Linkage Group LG05"/>
</dbReference>
<proteinExistence type="predicted"/>
<organism evidence="1 2">
    <name type="scientific">Catharanthus roseus</name>
    <name type="common">Madagascar periwinkle</name>
    <name type="synonym">Vinca rosea</name>
    <dbReference type="NCBI Taxonomy" id="4058"/>
    <lineage>
        <taxon>Eukaryota</taxon>
        <taxon>Viridiplantae</taxon>
        <taxon>Streptophyta</taxon>
        <taxon>Embryophyta</taxon>
        <taxon>Tracheophyta</taxon>
        <taxon>Spermatophyta</taxon>
        <taxon>Magnoliopsida</taxon>
        <taxon>eudicotyledons</taxon>
        <taxon>Gunneridae</taxon>
        <taxon>Pentapetalae</taxon>
        <taxon>asterids</taxon>
        <taxon>lamiids</taxon>
        <taxon>Gentianales</taxon>
        <taxon>Apocynaceae</taxon>
        <taxon>Rauvolfioideae</taxon>
        <taxon>Vinceae</taxon>
        <taxon>Catharanthinae</taxon>
        <taxon>Catharanthus</taxon>
    </lineage>
</organism>
<gene>
    <name evidence="1" type="ORF">M9H77_20202</name>
</gene>
<dbReference type="EMBL" id="CM044705">
    <property type="protein sequence ID" value="KAI5660879.1"/>
    <property type="molecule type" value="Genomic_DNA"/>
</dbReference>
<sequence length="154" mass="16820">MTLEQDKESQQCKPMVTLTGTAKEGAVGPLIGLVDIGANESAYIFRVALPGVGSNKSSLKCNIQLDGRVHIEGVTSESHFIKTSSKMFEMKSQQLCPPGPFTVSFNLPGPVDPRLSSLSFKSDGILEAVVLKFRIPCLSPEGRFQKWYDCWLPS</sequence>
<keyword evidence="2" id="KW-1185">Reference proteome</keyword>
<name>A0ACC0AJ88_CATRO</name>
<accession>A0ACC0AJ88</accession>
<comment type="caution">
    <text evidence="1">The sequence shown here is derived from an EMBL/GenBank/DDBJ whole genome shotgun (WGS) entry which is preliminary data.</text>
</comment>
<evidence type="ECO:0000313" key="2">
    <source>
        <dbReference type="Proteomes" id="UP001060085"/>
    </source>
</evidence>
<protein>
    <submittedName>
        <fullName evidence="1">Uncharacterized protein</fullName>
    </submittedName>
</protein>
<reference evidence="2" key="1">
    <citation type="journal article" date="2023" name="Nat. Plants">
        <title>Single-cell RNA sequencing provides a high-resolution roadmap for understanding the multicellular compartmentation of specialized metabolism.</title>
        <authorList>
            <person name="Sun S."/>
            <person name="Shen X."/>
            <person name="Li Y."/>
            <person name="Li Y."/>
            <person name="Wang S."/>
            <person name="Li R."/>
            <person name="Zhang H."/>
            <person name="Shen G."/>
            <person name="Guo B."/>
            <person name="Wei J."/>
            <person name="Xu J."/>
            <person name="St-Pierre B."/>
            <person name="Chen S."/>
            <person name="Sun C."/>
        </authorList>
    </citation>
    <scope>NUCLEOTIDE SEQUENCE [LARGE SCALE GENOMIC DNA]</scope>
</reference>